<dbReference type="Proteomes" id="UP000326877">
    <property type="component" value="Unassembled WGS sequence"/>
</dbReference>
<evidence type="ECO:0000256" key="1">
    <source>
        <dbReference type="SAM" id="MobiDB-lite"/>
    </source>
</evidence>
<dbReference type="EMBL" id="ML735233">
    <property type="protein sequence ID" value="KAE8393008.1"/>
    <property type="molecule type" value="Genomic_DNA"/>
</dbReference>
<dbReference type="AlphaFoldDB" id="A0A5N7CGV7"/>
<gene>
    <name evidence="2" type="ORF">BDV23DRAFT_150300</name>
</gene>
<name>A0A5N7CGV7_PETAA</name>
<proteinExistence type="predicted"/>
<accession>A0A5N7CGV7</accession>
<protein>
    <submittedName>
        <fullName evidence="2">Uncharacterized protein</fullName>
    </submittedName>
</protein>
<evidence type="ECO:0000313" key="2">
    <source>
        <dbReference type="EMBL" id="KAE8393008.1"/>
    </source>
</evidence>
<sequence>MNLAEPCTRCRTVQGRYPFPECHQAPLAEYVPTANGLIEPVSAPYVMSCGKTLDGVYQRQPGTLLEAPINLDPDEGDAGNPINLDPEEGEMVENQIIL</sequence>
<feature type="region of interest" description="Disordered" evidence="1">
    <location>
        <begin position="67"/>
        <end position="86"/>
    </location>
</feature>
<organism evidence="2">
    <name type="scientific">Petromyces alliaceus</name>
    <name type="common">Aspergillus alliaceus</name>
    <dbReference type="NCBI Taxonomy" id="209559"/>
    <lineage>
        <taxon>Eukaryota</taxon>
        <taxon>Fungi</taxon>
        <taxon>Dikarya</taxon>
        <taxon>Ascomycota</taxon>
        <taxon>Pezizomycotina</taxon>
        <taxon>Eurotiomycetes</taxon>
        <taxon>Eurotiomycetidae</taxon>
        <taxon>Eurotiales</taxon>
        <taxon>Aspergillaceae</taxon>
        <taxon>Aspergillus</taxon>
        <taxon>Aspergillus subgen. Circumdati</taxon>
    </lineage>
</organism>
<reference evidence="2" key="1">
    <citation type="submission" date="2019-04" db="EMBL/GenBank/DDBJ databases">
        <title>Friends and foes A comparative genomics studyof 23 Aspergillus species from section Flavi.</title>
        <authorList>
            <consortium name="DOE Joint Genome Institute"/>
            <person name="Kjaerbolling I."/>
            <person name="Vesth T."/>
            <person name="Frisvad J.C."/>
            <person name="Nybo J.L."/>
            <person name="Theobald S."/>
            <person name="Kildgaard S."/>
            <person name="Isbrandt T."/>
            <person name="Kuo A."/>
            <person name="Sato A."/>
            <person name="Lyhne E.K."/>
            <person name="Kogle M.E."/>
            <person name="Wiebenga A."/>
            <person name="Kun R.S."/>
            <person name="Lubbers R.J."/>
            <person name="Makela M.R."/>
            <person name="Barry K."/>
            <person name="Chovatia M."/>
            <person name="Clum A."/>
            <person name="Daum C."/>
            <person name="Haridas S."/>
            <person name="He G."/>
            <person name="LaButti K."/>
            <person name="Lipzen A."/>
            <person name="Mondo S."/>
            <person name="Riley R."/>
            <person name="Salamov A."/>
            <person name="Simmons B.A."/>
            <person name="Magnuson J.K."/>
            <person name="Henrissat B."/>
            <person name="Mortensen U.H."/>
            <person name="Larsen T.O."/>
            <person name="Devries R.P."/>
            <person name="Grigoriev I.V."/>
            <person name="Machida M."/>
            <person name="Baker S.E."/>
            <person name="Andersen M.R."/>
        </authorList>
    </citation>
    <scope>NUCLEOTIDE SEQUENCE [LARGE SCALE GENOMIC DNA]</scope>
    <source>
        <strain evidence="2">IBT 14317</strain>
    </source>
</reference>